<dbReference type="PIRSF" id="PIRSF000641">
    <property type="entry name" value="SRK"/>
    <property type="match status" value="1"/>
</dbReference>
<evidence type="ECO:0000259" key="14">
    <source>
        <dbReference type="PROSITE" id="PS50927"/>
    </source>
</evidence>
<dbReference type="GO" id="GO:0048544">
    <property type="term" value="P:recognition of pollen"/>
    <property type="evidence" value="ECO:0007669"/>
    <property type="project" value="InterPro"/>
</dbReference>
<dbReference type="Pfam" id="PF00954">
    <property type="entry name" value="S_locus_glycop"/>
    <property type="match status" value="1"/>
</dbReference>
<dbReference type="CDD" id="cd00028">
    <property type="entry name" value="B_lectin"/>
    <property type="match status" value="1"/>
</dbReference>
<dbReference type="InterPro" id="IPR000719">
    <property type="entry name" value="Prot_kinase_dom"/>
</dbReference>
<evidence type="ECO:0000313" key="16">
    <source>
        <dbReference type="EMBL" id="KAK9276225.1"/>
    </source>
</evidence>
<dbReference type="SMART" id="SM00220">
    <property type="entry name" value="S_TKc"/>
    <property type="match status" value="1"/>
</dbReference>
<dbReference type="PROSITE" id="PS50948">
    <property type="entry name" value="PAN"/>
    <property type="match status" value="1"/>
</dbReference>
<dbReference type="GO" id="GO:0004674">
    <property type="term" value="F:protein serine/threonine kinase activity"/>
    <property type="evidence" value="ECO:0007669"/>
    <property type="project" value="UniProtKB-KW"/>
</dbReference>
<evidence type="ECO:0000256" key="6">
    <source>
        <dbReference type="ARBA" id="ARBA00022840"/>
    </source>
</evidence>
<evidence type="ECO:0000256" key="2">
    <source>
        <dbReference type="ARBA" id="ARBA00022679"/>
    </source>
</evidence>
<feature type="chain" id="PRO_5042889643" description="Receptor-like serine/threonine-protein kinase" evidence="12">
    <location>
        <begin position="24"/>
        <end position="701"/>
    </location>
</feature>
<evidence type="ECO:0000259" key="15">
    <source>
        <dbReference type="PROSITE" id="PS50948"/>
    </source>
</evidence>
<evidence type="ECO:0000256" key="7">
    <source>
        <dbReference type="ARBA" id="ARBA00023157"/>
    </source>
</evidence>
<keyword evidence="11" id="KW-1133">Transmembrane helix</keyword>
<dbReference type="PANTHER" id="PTHR32444">
    <property type="entry name" value="BULB-TYPE LECTIN DOMAIN-CONTAINING PROTEIN"/>
    <property type="match status" value="1"/>
</dbReference>
<dbReference type="InterPro" id="IPR024171">
    <property type="entry name" value="SRK-like_kinase"/>
</dbReference>
<dbReference type="GO" id="GO:0005524">
    <property type="term" value="F:ATP binding"/>
    <property type="evidence" value="ECO:0007669"/>
    <property type="project" value="UniProtKB-KW"/>
</dbReference>
<evidence type="ECO:0000313" key="17">
    <source>
        <dbReference type="Proteomes" id="UP001415857"/>
    </source>
</evidence>
<evidence type="ECO:0000256" key="10">
    <source>
        <dbReference type="SAM" id="MobiDB-lite"/>
    </source>
</evidence>
<comment type="similarity">
    <text evidence="9">Belongs to the protein kinase superfamily. Ser/Thr protein kinase family.</text>
</comment>
<dbReference type="PROSITE" id="PS50011">
    <property type="entry name" value="PROTEIN_KINASE_DOM"/>
    <property type="match status" value="1"/>
</dbReference>
<evidence type="ECO:0000256" key="12">
    <source>
        <dbReference type="SAM" id="SignalP"/>
    </source>
</evidence>
<gene>
    <name evidence="16" type="ORF">L1049_005756</name>
</gene>
<feature type="compositionally biased region" description="Polar residues" evidence="10">
    <location>
        <begin position="499"/>
        <end position="509"/>
    </location>
</feature>
<dbReference type="FunFam" id="1.10.510.10:FF:001019">
    <property type="entry name" value="G-type lectin S-receptor-like serine/threonine-protein kinase B120"/>
    <property type="match status" value="1"/>
</dbReference>
<evidence type="ECO:0000256" key="4">
    <source>
        <dbReference type="ARBA" id="ARBA00022741"/>
    </source>
</evidence>
<dbReference type="EMBL" id="JBBPBK010000010">
    <property type="protein sequence ID" value="KAK9276225.1"/>
    <property type="molecule type" value="Genomic_DNA"/>
</dbReference>
<feature type="domain" description="Apple" evidence="15">
    <location>
        <begin position="348"/>
        <end position="433"/>
    </location>
</feature>
<name>A0AAP0REB4_LIQFO</name>
<dbReference type="Proteomes" id="UP001415857">
    <property type="component" value="Unassembled WGS sequence"/>
</dbReference>
<feature type="signal peptide" evidence="12">
    <location>
        <begin position="1"/>
        <end position="23"/>
    </location>
</feature>
<dbReference type="SMART" id="SM00473">
    <property type="entry name" value="PAN_AP"/>
    <property type="match status" value="1"/>
</dbReference>
<dbReference type="InterPro" id="IPR001480">
    <property type="entry name" value="Bulb-type_lectin_dom"/>
</dbReference>
<evidence type="ECO:0000256" key="9">
    <source>
        <dbReference type="PIRNR" id="PIRNR000641"/>
    </source>
</evidence>
<dbReference type="FunFam" id="3.30.200.20:FF:000951">
    <property type="entry name" value="Uncharacterized protein"/>
    <property type="match status" value="1"/>
</dbReference>
<dbReference type="InterPro" id="IPR001245">
    <property type="entry name" value="Ser-Thr/Tyr_kinase_cat_dom"/>
</dbReference>
<feature type="transmembrane region" description="Helical" evidence="11">
    <location>
        <begin position="451"/>
        <end position="475"/>
    </location>
</feature>
<dbReference type="InterPro" id="IPR003609">
    <property type="entry name" value="Pan_app"/>
</dbReference>
<dbReference type="SUPFAM" id="SSF56112">
    <property type="entry name" value="Protein kinase-like (PK-like)"/>
    <property type="match status" value="1"/>
</dbReference>
<dbReference type="PROSITE" id="PS00108">
    <property type="entry name" value="PROTEIN_KINASE_ST"/>
    <property type="match status" value="1"/>
</dbReference>
<dbReference type="PANTHER" id="PTHR32444:SF247">
    <property type="entry name" value="OS01G0958200 PROTEIN"/>
    <property type="match status" value="1"/>
</dbReference>
<evidence type="ECO:0000256" key="8">
    <source>
        <dbReference type="ARBA" id="ARBA00023180"/>
    </source>
</evidence>
<protein>
    <recommendedName>
        <fullName evidence="9">Receptor-like serine/threonine-protein kinase</fullName>
        <ecNumber evidence="9">2.7.11.1</ecNumber>
    </recommendedName>
</protein>
<feature type="domain" description="Protein kinase" evidence="13">
    <location>
        <begin position="536"/>
        <end position="701"/>
    </location>
</feature>
<dbReference type="SMART" id="SM00108">
    <property type="entry name" value="B_lectin"/>
    <property type="match status" value="1"/>
</dbReference>
<dbReference type="AlphaFoldDB" id="A0AAP0REB4"/>
<keyword evidence="8" id="KW-0325">Glycoprotein</keyword>
<evidence type="ECO:0000256" key="5">
    <source>
        <dbReference type="ARBA" id="ARBA00022777"/>
    </source>
</evidence>
<keyword evidence="11" id="KW-0812">Transmembrane</keyword>
<comment type="catalytic activity">
    <reaction evidence="9">
        <text>L-seryl-[protein] + ATP = O-phospho-L-seryl-[protein] + ADP + H(+)</text>
        <dbReference type="Rhea" id="RHEA:17989"/>
        <dbReference type="Rhea" id="RHEA-COMP:9863"/>
        <dbReference type="Rhea" id="RHEA-COMP:11604"/>
        <dbReference type="ChEBI" id="CHEBI:15378"/>
        <dbReference type="ChEBI" id="CHEBI:29999"/>
        <dbReference type="ChEBI" id="CHEBI:30616"/>
        <dbReference type="ChEBI" id="CHEBI:83421"/>
        <dbReference type="ChEBI" id="CHEBI:456216"/>
        <dbReference type="EC" id="2.7.11.1"/>
    </reaction>
</comment>
<dbReference type="InterPro" id="IPR008271">
    <property type="entry name" value="Ser/Thr_kinase_AS"/>
</dbReference>
<dbReference type="InterPro" id="IPR011009">
    <property type="entry name" value="Kinase-like_dom_sf"/>
</dbReference>
<keyword evidence="7" id="KW-1015">Disulfide bond</keyword>
<keyword evidence="17" id="KW-1185">Reference proteome</keyword>
<evidence type="ECO:0000256" key="11">
    <source>
        <dbReference type="SAM" id="Phobius"/>
    </source>
</evidence>
<dbReference type="SUPFAM" id="SSF51110">
    <property type="entry name" value="alpha-D-mannose-specific plant lectins"/>
    <property type="match status" value="1"/>
</dbReference>
<dbReference type="Gene3D" id="3.30.200.20">
    <property type="entry name" value="Phosphorylase Kinase, domain 1"/>
    <property type="match status" value="1"/>
</dbReference>
<dbReference type="Gene3D" id="1.10.510.10">
    <property type="entry name" value="Transferase(Phosphotransferase) domain 1"/>
    <property type="match status" value="1"/>
</dbReference>
<evidence type="ECO:0000259" key="13">
    <source>
        <dbReference type="PROSITE" id="PS50011"/>
    </source>
</evidence>
<dbReference type="Pfam" id="PF01453">
    <property type="entry name" value="B_lectin"/>
    <property type="match status" value="1"/>
</dbReference>
<dbReference type="InterPro" id="IPR000858">
    <property type="entry name" value="S_locus_glycoprot_dom"/>
</dbReference>
<comment type="caution">
    <text evidence="16">The sequence shown here is derived from an EMBL/GenBank/DDBJ whole genome shotgun (WGS) entry which is preliminary data.</text>
</comment>
<sequence length="701" mass="79042">MLPTTKPWFSLFIMLLFLSYKACLSIGFGGDTLSPGQSLSVNLSQTILSQGSVFELGFFTPPTSSLKVYLGIWYKNFADKIIVWVANRDKPLFDPSSSRLEIFQDGNLVLLDKSQTPCWSTNLTSLPSNSTEAVLLDGGNFVLRDASKPSTVFWQSFDHPTDTWLPGAKLGIDKLSGNIQLLTSWKNSEDPAPGMFSFRLDPNGSSQFFIEWNRSKPYWTSGVWNGQIFSLIPEMNLYFNSTYVENKNEKYFIYFAYNSSILSRFVMDSSGQIKQFVWLAGVWNWNLFWTRPRLQSEVYSLCGAFGVVRDNVSTSSCECLQGFEPFSIDDTRLNDWSRGCVRKTPLQCENGTSANVKKDGFLKMSNMRLPIHRDSVPAANARRCELNCMENCSCTAYAFDSEYGCSLWKGSLLNLAVLGGNDSYGKDFYLRLAASELQNNQLQKARGNRKLWVVITVPVALTILISSLFTCCLCMRMHKRKEKDSSVDLLSFDFNTSADANSDEPNPVSNIRRGGKKDNELPSFSFASVSAATGNFSPSNKLGEGGFGPVYKGKLLNGLEIAVKRLSKGSRQGLEEFRNETILIAKLQHRNLVRLLGLCTDQDENILIYEYMPNKSLDFFLFDPNKQEMLNWETRVRIIEGTAQGILYLHQYSRLRIIHRDLKVSNILLDSEMNPKISDFGLARIFNGNDSRTNTNRIVGT</sequence>
<accession>A0AAP0REB4</accession>
<dbReference type="InterPro" id="IPR036426">
    <property type="entry name" value="Bulb-type_lectin_dom_sf"/>
</dbReference>
<reference evidence="16 17" key="1">
    <citation type="journal article" date="2024" name="Plant J.">
        <title>Genome sequences and population genomics reveal climatic adaptation and genomic divergence between two closely related sweetgum species.</title>
        <authorList>
            <person name="Xu W.Q."/>
            <person name="Ren C.Q."/>
            <person name="Zhang X.Y."/>
            <person name="Comes H.P."/>
            <person name="Liu X.H."/>
            <person name="Li Y.G."/>
            <person name="Kettle C.J."/>
            <person name="Jalonen R."/>
            <person name="Gaisberger H."/>
            <person name="Ma Y.Z."/>
            <person name="Qiu Y.X."/>
        </authorList>
    </citation>
    <scope>NUCLEOTIDE SEQUENCE [LARGE SCALE GENOMIC DNA]</scope>
    <source>
        <strain evidence="16">Hangzhou</strain>
    </source>
</reference>
<comment type="catalytic activity">
    <reaction evidence="9">
        <text>L-threonyl-[protein] + ATP = O-phospho-L-threonyl-[protein] + ADP + H(+)</text>
        <dbReference type="Rhea" id="RHEA:46608"/>
        <dbReference type="Rhea" id="RHEA-COMP:11060"/>
        <dbReference type="Rhea" id="RHEA-COMP:11605"/>
        <dbReference type="ChEBI" id="CHEBI:15378"/>
        <dbReference type="ChEBI" id="CHEBI:30013"/>
        <dbReference type="ChEBI" id="CHEBI:30616"/>
        <dbReference type="ChEBI" id="CHEBI:61977"/>
        <dbReference type="ChEBI" id="CHEBI:456216"/>
        <dbReference type="EC" id="2.7.11.1"/>
    </reaction>
</comment>
<keyword evidence="5 9" id="KW-0418">Kinase</keyword>
<keyword evidence="4 9" id="KW-0547">Nucleotide-binding</keyword>
<feature type="region of interest" description="Disordered" evidence="10">
    <location>
        <begin position="499"/>
        <end position="519"/>
    </location>
</feature>
<evidence type="ECO:0000256" key="3">
    <source>
        <dbReference type="ARBA" id="ARBA00022729"/>
    </source>
</evidence>
<keyword evidence="6 9" id="KW-0067">ATP-binding</keyword>
<feature type="domain" description="Bulb-type lectin" evidence="14">
    <location>
        <begin position="30"/>
        <end position="156"/>
    </location>
</feature>
<keyword evidence="11" id="KW-0472">Membrane</keyword>
<keyword evidence="2 9" id="KW-0808">Transferase</keyword>
<dbReference type="Gene3D" id="2.90.10.10">
    <property type="entry name" value="Bulb-type lectin domain"/>
    <property type="match status" value="1"/>
</dbReference>
<dbReference type="Pfam" id="PF08276">
    <property type="entry name" value="PAN_2"/>
    <property type="match status" value="1"/>
</dbReference>
<dbReference type="EC" id="2.7.11.1" evidence="9"/>
<evidence type="ECO:0000256" key="1">
    <source>
        <dbReference type="ARBA" id="ARBA00022527"/>
    </source>
</evidence>
<dbReference type="PROSITE" id="PS50927">
    <property type="entry name" value="BULB_LECTIN"/>
    <property type="match status" value="1"/>
</dbReference>
<dbReference type="Pfam" id="PF07714">
    <property type="entry name" value="PK_Tyr_Ser-Thr"/>
    <property type="match status" value="1"/>
</dbReference>
<proteinExistence type="inferred from homology"/>
<dbReference type="FunFam" id="2.90.10.10:FF:000002">
    <property type="entry name" value="Serine/threonine-protein kinase"/>
    <property type="match status" value="1"/>
</dbReference>
<keyword evidence="3 12" id="KW-0732">Signal</keyword>
<organism evidence="16 17">
    <name type="scientific">Liquidambar formosana</name>
    <name type="common">Formosan gum</name>
    <dbReference type="NCBI Taxonomy" id="63359"/>
    <lineage>
        <taxon>Eukaryota</taxon>
        <taxon>Viridiplantae</taxon>
        <taxon>Streptophyta</taxon>
        <taxon>Embryophyta</taxon>
        <taxon>Tracheophyta</taxon>
        <taxon>Spermatophyta</taxon>
        <taxon>Magnoliopsida</taxon>
        <taxon>eudicotyledons</taxon>
        <taxon>Gunneridae</taxon>
        <taxon>Pentapetalae</taxon>
        <taxon>Saxifragales</taxon>
        <taxon>Altingiaceae</taxon>
        <taxon>Liquidambar</taxon>
    </lineage>
</organism>
<dbReference type="CDD" id="cd01098">
    <property type="entry name" value="PAN_AP_plant"/>
    <property type="match status" value="1"/>
</dbReference>
<keyword evidence="1 9" id="KW-0723">Serine/threonine-protein kinase</keyword>